<organism evidence="1 2">
    <name type="scientific">Gloeophyllum trabeum (strain ATCC 11539 / FP-39264 / Madison 617)</name>
    <name type="common">Brown rot fungus</name>
    <dbReference type="NCBI Taxonomy" id="670483"/>
    <lineage>
        <taxon>Eukaryota</taxon>
        <taxon>Fungi</taxon>
        <taxon>Dikarya</taxon>
        <taxon>Basidiomycota</taxon>
        <taxon>Agaricomycotina</taxon>
        <taxon>Agaricomycetes</taxon>
        <taxon>Gloeophyllales</taxon>
        <taxon>Gloeophyllaceae</taxon>
        <taxon>Gloeophyllum</taxon>
    </lineage>
</organism>
<sequence>MPSIRKMRASLDLRVEFFEWGLDPAPRSTIEKAPHWHAVGVAVSPSESLPMPPAAAKHLRLLESTLDECTRAWAARCEAEILAMELQVKVREQQLEAHFAALEDAERIAELVELVGRQADELRLLRPGDLRLIRRQNRLREELAEARTEYVSCHSEVSHEPGPRCMARLRFHSALRAASG</sequence>
<proteinExistence type="predicted"/>
<evidence type="ECO:0000313" key="2">
    <source>
        <dbReference type="Proteomes" id="UP000030669"/>
    </source>
</evidence>
<dbReference type="EMBL" id="KB469303">
    <property type="protein sequence ID" value="EPQ54698.1"/>
    <property type="molecule type" value="Genomic_DNA"/>
</dbReference>
<reference evidence="1 2" key="1">
    <citation type="journal article" date="2012" name="Science">
        <title>The Paleozoic origin of enzymatic lignin decomposition reconstructed from 31 fungal genomes.</title>
        <authorList>
            <person name="Floudas D."/>
            <person name="Binder M."/>
            <person name="Riley R."/>
            <person name="Barry K."/>
            <person name="Blanchette R.A."/>
            <person name="Henrissat B."/>
            <person name="Martinez A.T."/>
            <person name="Otillar R."/>
            <person name="Spatafora J.W."/>
            <person name="Yadav J.S."/>
            <person name="Aerts A."/>
            <person name="Benoit I."/>
            <person name="Boyd A."/>
            <person name="Carlson A."/>
            <person name="Copeland A."/>
            <person name="Coutinho P.M."/>
            <person name="de Vries R.P."/>
            <person name="Ferreira P."/>
            <person name="Findley K."/>
            <person name="Foster B."/>
            <person name="Gaskell J."/>
            <person name="Glotzer D."/>
            <person name="Gorecki P."/>
            <person name="Heitman J."/>
            <person name="Hesse C."/>
            <person name="Hori C."/>
            <person name="Igarashi K."/>
            <person name="Jurgens J.A."/>
            <person name="Kallen N."/>
            <person name="Kersten P."/>
            <person name="Kohler A."/>
            <person name="Kuees U."/>
            <person name="Kumar T.K.A."/>
            <person name="Kuo A."/>
            <person name="LaButti K."/>
            <person name="Larrondo L.F."/>
            <person name="Lindquist E."/>
            <person name="Ling A."/>
            <person name="Lombard V."/>
            <person name="Lucas S."/>
            <person name="Lundell T."/>
            <person name="Martin R."/>
            <person name="McLaughlin D.J."/>
            <person name="Morgenstern I."/>
            <person name="Morin E."/>
            <person name="Murat C."/>
            <person name="Nagy L.G."/>
            <person name="Nolan M."/>
            <person name="Ohm R.A."/>
            <person name="Patyshakuliyeva A."/>
            <person name="Rokas A."/>
            <person name="Ruiz-Duenas F.J."/>
            <person name="Sabat G."/>
            <person name="Salamov A."/>
            <person name="Samejima M."/>
            <person name="Schmutz J."/>
            <person name="Slot J.C."/>
            <person name="St John F."/>
            <person name="Stenlid J."/>
            <person name="Sun H."/>
            <person name="Sun S."/>
            <person name="Syed K."/>
            <person name="Tsang A."/>
            <person name="Wiebenga A."/>
            <person name="Young D."/>
            <person name="Pisabarro A."/>
            <person name="Eastwood D.C."/>
            <person name="Martin F."/>
            <person name="Cullen D."/>
            <person name="Grigoriev I.V."/>
            <person name="Hibbett D.S."/>
        </authorList>
    </citation>
    <scope>NUCLEOTIDE SEQUENCE [LARGE SCALE GENOMIC DNA]</scope>
    <source>
        <strain evidence="1 2">ATCC 11539</strain>
    </source>
</reference>
<dbReference type="Proteomes" id="UP000030669">
    <property type="component" value="Unassembled WGS sequence"/>
</dbReference>
<dbReference type="KEGG" id="gtr:GLOTRDRAFT_139220"/>
<name>S7Q5C5_GLOTA</name>
<dbReference type="AlphaFoldDB" id="S7Q5C5"/>
<dbReference type="GeneID" id="19304193"/>
<accession>S7Q5C5</accession>
<keyword evidence="2" id="KW-1185">Reference proteome</keyword>
<dbReference type="HOGENOM" id="CLU_1496357_0_0_1"/>
<gene>
    <name evidence="1" type="ORF">GLOTRDRAFT_139220</name>
</gene>
<protein>
    <submittedName>
        <fullName evidence="1">Uncharacterized protein</fullName>
    </submittedName>
</protein>
<dbReference type="RefSeq" id="XP_007866962.1">
    <property type="nucleotide sequence ID" value="XM_007868771.1"/>
</dbReference>
<evidence type="ECO:0000313" key="1">
    <source>
        <dbReference type="EMBL" id="EPQ54698.1"/>
    </source>
</evidence>